<keyword evidence="1" id="KW-0732">Signal</keyword>
<evidence type="ECO:0000256" key="1">
    <source>
        <dbReference type="SAM" id="SignalP"/>
    </source>
</evidence>
<evidence type="ECO:0000313" key="2">
    <source>
        <dbReference type="EMBL" id="CAJ0564740.1"/>
    </source>
</evidence>
<protein>
    <submittedName>
        <fullName evidence="2">Uncharacterized protein</fullName>
    </submittedName>
</protein>
<proteinExistence type="predicted"/>
<accession>A0AA36FRU4</accession>
<feature type="chain" id="PRO_5041413096" evidence="1">
    <location>
        <begin position="17"/>
        <end position="93"/>
    </location>
</feature>
<gene>
    <name evidence="2" type="ORF">MSPICULIGERA_LOCUS3411</name>
</gene>
<organism evidence="2 3">
    <name type="scientific">Mesorhabditis spiculigera</name>
    <dbReference type="NCBI Taxonomy" id="96644"/>
    <lineage>
        <taxon>Eukaryota</taxon>
        <taxon>Metazoa</taxon>
        <taxon>Ecdysozoa</taxon>
        <taxon>Nematoda</taxon>
        <taxon>Chromadorea</taxon>
        <taxon>Rhabditida</taxon>
        <taxon>Rhabditina</taxon>
        <taxon>Rhabditomorpha</taxon>
        <taxon>Rhabditoidea</taxon>
        <taxon>Rhabditidae</taxon>
        <taxon>Mesorhabditinae</taxon>
        <taxon>Mesorhabditis</taxon>
    </lineage>
</organism>
<comment type="caution">
    <text evidence="2">The sequence shown here is derived from an EMBL/GenBank/DDBJ whole genome shotgun (WGS) entry which is preliminary data.</text>
</comment>
<dbReference type="EMBL" id="CATQJA010000905">
    <property type="protein sequence ID" value="CAJ0564740.1"/>
    <property type="molecule type" value="Genomic_DNA"/>
</dbReference>
<feature type="signal peptide" evidence="1">
    <location>
        <begin position="1"/>
        <end position="16"/>
    </location>
</feature>
<name>A0AA36FRU4_9BILA</name>
<dbReference type="AlphaFoldDB" id="A0AA36FRU4"/>
<evidence type="ECO:0000313" key="3">
    <source>
        <dbReference type="Proteomes" id="UP001177023"/>
    </source>
</evidence>
<sequence>MKFLIVLCALVAVASAAAVCKECKWLAQKVKNGNPKSHGECTNAFNDGTTEACKDWFWSFPCIQALKAVDNIVCEDLMRNKTAHESCEGNLFC</sequence>
<keyword evidence="3" id="KW-1185">Reference proteome</keyword>
<feature type="non-terminal residue" evidence="2">
    <location>
        <position position="1"/>
    </location>
</feature>
<dbReference type="Proteomes" id="UP001177023">
    <property type="component" value="Unassembled WGS sequence"/>
</dbReference>
<reference evidence="2" key="1">
    <citation type="submission" date="2023-06" db="EMBL/GenBank/DDBJ databases">
        <authorList>
            <person name="Delattre M."/>
        </authorList>
    </citation>
    <scope>NUCLEOTIDE SEQUENCE</scope>
    <source>
        <strain evidence="2">AF72</strain>
    </source>
</reference>